<reference evidence="2 3" key="1">
    <citation type="submission" date="2016-10" db="EMBL/GenBank/DDBJ databases">
        <authorList>
            <person name="de Groot N.N."/>
        </authorList>
    </citation>
    <scope>NUCLEOTIDE SEQUENCE [LARGE SCALE GENOMIC DNA]</scope>
    <source>
        <strain evidence="2 3">DSM 1736</strain>
    </source>
</reference>
<sequence>MRILCWTLSLLLLCSGPVYAIAPISSEIIKQAQDYGVGHATDSLAEFLQPWISYEEKADRLDETTERAYLYTTFLLLATDAREKKAGGKPVLHSDSERIITDYSGTLSFSVTLFGKNPAFIKGATAVLKQNKKTIKAYQVTAPQEAEKCTWLASKLYMAQSYFYFSEEDIDLTKPVILSVTANDKQERKFYFDLAKVK</sequence>
<dbReference type="EMBL" id="FNHB01000001">
    <property type="protein sequence ID" value="SDL69329.1"/>
    <property type="molecule type" value="Genomic_DNA"/>
</dbReference>
<dbReference type="RefSeq" id="WP_092068059.1">
    <property type="nucleotide sequence ID" value="NZ_FNHB01000001.1"/>
</dbReference>
<accession>A0A1G9M4Z3</accession>
<gene>
    <name evidence="2" type="ORF">SAMN04488502_101570</name>
</gene>
<dbReference type="STRING" id="146817.SAMN04488502_101570"/>
<dbReference type="OrthoDB" id="1679609at2"/>
<evidence type="ECO:0008006" key="4">
    <source>
        <dbReference type="Google" id="ProtNLM"/>
    </source>
</evidence>
<keyword evidence="3" id="KW-1185">Reference proteome</keyword>
<evidence type="ECO:0000256" key="1">
    <source>
        <dbReference type="SAM" id="SignalP"/>
    </source>
</evidence>
<organism evidence="2 3">
    <name type="scientific">Dendrosporobacter quercicolus</name>
    <dbReference type="NCBI Taxonomy" id="146817"/>
    <lineage>
        <taxon>Bacteria</taxon>
        <taxon>Bacillati</taxon>
        <taxon>Bacillota</taxon>
        <taxon>Negativicutes</taxon>
        <taxon>Selenomonadales</taxon>
        <taxon>Sporomusaceae</taxon>
        <taxon>Dendrosporobacter</taxon>
    </lineage>
</organism>
<dbReference type="Proteomes" id="UP000214880">
    <property type="component" value="Unassembled WGS sequence"/>
</dbReference>
<name>A0A1G9M4Z3_9FIRM</name>
<evidence type="ECO:0000313" key="3">
    <source>
        <dbReference type="Proteomes" id="UP000214880"/>
    </source>
</evidence>
<dbReference type="AlphaFoldDB" id="A0A1G9M4Z3"/>
<protein>
    <recommendedName>
        <fullName evidence="4">TATA-box binding</fullName>
    </recommendedName>
</protein>
<feature type="signal peptide" evidence="1">
    <location>
        <begin position="1"/>
        <end position="20"/>
    </location>
</feature>
<keyword evidence="1" id="KW-0732">Signal</keyword>
<feature type="chain" id="PRO_5011546565" description="TATA-box binding" evidence="1">
    <location>
        <begin position="21"/>
        <end position="198"/>
    </location>
</feature>
<proteinExistence type="predicted"/>
<evidence type="ECO:0000313" key="2">
    <source>
        <dbReference type="EMBL" id="SDL69329.1"/>
    </source>
</evidence>